<proteinExistence type="predicted"/>
<name>A0A543J2D5_9ACTN</name>
<accession>A0A543J2D5</accession>
<dbReference type="AlphaFoldDB" id="A0A543J2D5"/>
<evidence type="ECO:0000313" key="2">
    <source>
        <dbReference type="EMBL" id="TQM76989.1"/>
    </source>
</evidence>
<keyword evidence="1" id="KW-1133">Transmembrane helix</keyword>
<keyword evidence="1" id="KW-0812">Transmembrane</keyword>
<keyword evidence="3" id="KW-1185">Reference proteome</keyword>
<gene>
    <name evidence="2" type="ORF">FHX40_3741</name>
</gene>
<evidence type="ECO:0000256" key="1">
    <source>
        <dbReference type="SAM" id="Phobius"/>
    </source>
</evidence>
<evidence type="ECO:0000313" key="3">
    <source>
        <dbReference type="Proteomes" id="UP000319213"/>
    </source>
</evidence>
<keyword evidence="1" id="KW-0472">Membrane</keyword>
<feature type="transmembrane region" description="Helical" evidence="1">
    <location>
        <begin position="47"/>
        <end position="65"/>
    </location>
</feature>
<feature type="transmembrane region" description="Helical" evidence="1">
    <location>
        <begin position="71"/>
        <end position="95"/>
    </location>
</feature>
<dbReference type="Proteomes" id="UP000319213">
    <property type="component" value="Unassembled WGS sequence"/>
</dbReference>
<dbReference type="EMBL" id="VFPQ01000001">
    <property type="protein sequence ID" value="TQM76989.1"/>
    <property type="molecule type" value="Genomic_DNA"/>
</dbReference>
<organism evidence="2 3">
    <name type="scientific">Thermopolyspora flexuosa</name>
    <dbReference type="NCBI Taxonomy" id="103836"/>
    <lineage>
        <taxon>Bacteria</taxon>
        <taxon>Bacillati</taxon>
        <taxon>Actinomycetota</taxon>
        <taxon>Actinomycetes</taxon>
        <taxon>Streptosporangiales</taxon>
        <taxon>Streptosporangiaceae</taxon>
        <taxon>Thermopolyspora</taxon>
    </lineage>
</organism>
<comment type="caution">
    <text evidence="2">The sequence shown here is derived from an EMBL/GenBank/DDBJ whole genome shotgun (WGS) entry which is preliminary data.</text>
</comment>
<reference evidence="2 3" key="1">
    <citation type="submission" date="2019-06" db="EMBL/GenBank/DDBJ databases">
        <title>Sequencing the genomes of 1000 actinobacteria strains.</title>
        <authorList>
            <person name="Klenk H.-P."/>
        </authorList>
    </citation>
    <scope>NUCLEOTIDE SEQUENCE [LARGE SCALE GENOMIC DNA]</scope>
    <source>
        <strain evidence="2 3">DSM 43186</strain>
    </source>
</reference>
<sequence>MARRRHRPARRAEAAAEWAAFHEWGPEWASPGEPRGERRRLRHRTDWLSLLGGLLFIGMGVRFIAGPPADPVTMLAVLLTGLAFAGLVAVIVTAARGRR</sequence>
<protein>
    <submittedName>
        <fullName evidence="2">Uncharacterized protein</fullName>
    </submittedName>
</protein>
<dbReference type="RefSeq" id="WP_229789059.1">
    <property type="nucleotide sequence ID" value="NZ_BMPV01000005.1"/>
</dbReference>